<dbReference type="InterPro" id="IPR050319">
    <property type="entry name" value="ABC_transp_ATP-bind"/>
</dbReference>
<dbReference type="PROSITE" id="PS00211">
    <property type="entry name" value="ABC_TRANSPORTER_1"/>
    <property type="match status" value="1"/>
</dbReference>
<organism evidence="6 7">
    <name type="scientific">Rhodococcus qingshengii</name>
    <dbReference type="NCBI Taxonomy" id="334542"/>
    <lineage>
        <taxon>Bacteria</taxon>
        <taxon>Bacillati</taxon>
        <taxon>Actinomycetota</taxon>
        <taxon>Actinomycetes</taxon>
        <taxon>Mycobacteriales</taxon>
        <taxon>Nocardiaceae</taxon>
        <taxon>Rhodococcus</taxon>
        <taxon>Rhodococcus erythropolis group</taxon>
    </lineage>
</organism>
<dbReference type="GO" id="GO:0005524">
    <property type="term" value="F:ATP binding"/>
    <property type="evidence" value="ECO:0007669"/>
    <property type="project" value="UniProtKB-KW"/>
</dbReference>
<sequence length="331" mass="36286">MVVRYAVKSSGVTSSVTAVDGVDLRIRKGETVGLVGESGCGKSTLGRALIGLRPLHAGSVRIDSVELPLASSRQMRSWRRRLQIIFQDPMSSLNPRLRVGTSVSEPVRSFGLRKGRMIAERVEELMAEVGLPNDTAARFPKEFSGGQRQRIAIARALAAEPDFVVCDEPVSALDVSVQAHVLALLERLKTEFGLTYLFISHDLAVVRRISDRVAVMYLGRIVEFADRDTLYENPRHPYTAALLSAAPIADPAVERTRKRIVLTGDLPSPSAIPEGCPFHTRCFRYEQLGRPDRCTAERPVLAEVGGSEVACHFPLDSSEQRAAPVVADRSM</sequence>
<evidence type="ECO:0000256" key="3">
    <source>
        <dbReference type="ARBA" id="ARBA00022741"/>
    </source>
</evidence>
<keyword evidence="3" id="KW-0547">Nucleotide-binding</keyword>
<keyword evidence="4" id="KW-0067">ATP-binding</keyword>
<dbReference type="EMBL" id="NOVD01000080">
    <property type="protein sequence ID" value="PCK22210.1"/>
    <property type="molecule type" value="Genomic_DNA"/>
</dbReference>
<dbReference type="PANTHER" id="PTHR43776">
    <property type="entry name" value="TRANSPORT ATP-BINDING PROTEIN"/>
    <property type="match status" value="1"/>
</dbReference>
<reference evidence="6 7" key="1">
    <citation type="submission" date="2017-07" db="EMBL/GenBank/DDBJ databases">
        <title>Draft sequence of Rhodococcus enclensis 23b-28.</title>
        <authorList>
            <person name="Besaury L."/>
            <person name="Sancelme M."/>
            <person name="Amato P."/>
            <person name="Lallement A."/>
            <person name="Delort A.-M."/>
        </authorList>
    </citation>
    <scope>NUCLEOTIDE SEQUENCE [LARGE SCALE GENOMIC DNA]</scope>
    <source>
        <strain evidence="6 7">23b-28</strain>
    </source>
</reference>
<dbReference type="InterPro" id="IPR003439">
    <property type="entry name" value="ABC_transporter-like_ATP-bd"/>
</dbReference>
<dbReference type="FunFam" id="3.40.50.300:FF:000016">
    <property type="entry name" value="Oligopeptide ABC transporter ATP-binding component"/>
    <property type="match status" value="1"/>
</dbReference>
<evidence type="ECO:0000256" key="1">
    <source>
        <dbReference type="ARBA" id="ARBA00005417"/>
    </source>
</evidence>
<dbReference type="GO" id="GO:0015833">
    <property type="term" value="P:peptide transport"/>
    <property type="evidence" value="ECO:0007669"/>
    <property type="project" value="InterPro"/>
</dbReference>
<keyword evidence="2" id="KW-0813">Transport</keyword>
<comment type="similarity">
    <text evidence="1">Belongs to the ABC transporter superfamily.</text>
</comment>
<evidence type="ECO:0000313" key="7">
    <source>
        <dbReference type="Proteomes" id="UP000230886"/>
    </source>
</evidence>
<dbReference type="GO" id="GO:0055085">
    <property type="term" value="P:transmembrane transport"/>
    <property type="evidence" value="ECO:0007669"/>
    <property type="project" value="UniProtKB-ARBA"/>
</dbReference>
<dbReference type="AlphaFoldDB" id="A0A2A5IY11"/>
<proteinExistence type="inferred from homology"/>
<evidence type="ECO:0000256" key="4">
    <source>
        <dbReference type="ARBA" id="ARBA00022840"/>
    </source>
</evidence>
<dbReference type="InterPro" id="IPR003593">
    <property type="entry name" value="AAA+_ATPase"/>
</dbReference>
<dbReference type="Proteomes" id="UP000230886">
    <property type="component" value="Unassembled WGS sequence"/>
</dbReference>
<dbReference type="Gene3D" id="3.40.50.300">
    <property type="entry name" value="P-loop containing nucleotide triphosphate hydrolases"/>
    <property type="match status" value="1"/>
</dbReference>
<dbReference type="InterPro" id="IPR013563">
    <property type="entry name" value="Oligopep_ABC_C"/>
</dbReference>
<dbReference type="GO" id="GO:0016887">
    <property type="term" value="F:ATP hydrolysis activity"/>
    <property type="evidence" value="ECO:0007669"/>
    <property type="project" value="InterPro"/>
</dbReference>
<dbReference type="SUPFAM" id="SSF52540">
    <property type="entry name" value="P-loop containing nucleoside triphosphate hydrolases"/>
    <property type="match status" value="1"/>
</dbReference>
<dbReference type="CDD" id="cd03257">
    <property type="entry name" value="ABC_NikE_OppD_transporters"/>
    <property type="match status" value="1"/>
</dbReference>
<dbReference type="PROSITE" id="PS50893">
    <property type="entry name" value="ABC_TRANSPORTER_2"/>
    <property type="match status" value="1"/>
</dbReference>
<dbReference type="InterPro" id="IPR027417">
    <property type="entry name" value="P-loop_NTPase"/>
</dbReference>
<dbReference type="SMART" id="SM00382">
    <property type="entry name" value="AAA"/>
    <property type="match status" value="1"/>
</dbReference>
<dbReference type="InterPro" id="IPR017871">
    <property type="entry name" value="ABC_transporter-like_CS"/>
</dbReference>
<dbReference type="NCBIfam" id="TIGR01727">
    <property type="entry name" value="oligo_HPY"/>
    <property type="match status" value="1"/>
</dbReference>
<evidence type="ECO:0000313" key="6">
    <source>
        <dbReference type="EMBL" id="PCK22210.1"/>
    </source>
</evidence>
<evidence type="ECO:0000259" key="5">
    <source>
        <dbReference type="PROSITE" id="PS50893"/>
    </source>
</evidence>
<feature type="domain" description="ABC transporter" evidence="5">
    <location>
        <begin position="1"/>
        <end position="243"/>
    </location>
</feature>
<dbReference type="Pfam" id="PF00005">
    <property type="entry name" value="ABC_tran"/>
    <property type="match status" value="1"/>
</dbReference>
<dbReference type="PANTHER" id="PTHR43776:SF7">
    <property type="entry name" value="D,D-DIPEPTIDE TRANSPORT ATP-BINDING PROTEIN DDPF-RELATED"/>
    <property type="match status" value="1"/>
</dbReference>
<name>A0A2A5IY11_RHOSG</name>
<evidence type="ECO:0000256" key="2">
    <source>
        <dbReference type="ARBA" id="ARBA00022448"/>
    </source>
</evidence>
<accession>A0A2A5IY11</accession>
<gene>
    <name evidence="6" type="ORF">CHR55_32870</name>
</gene>
<protein>
    <recommendedName>
        <fullName evidence="5">ABC transporter domain-containing protein</fullName>
    </recommendedName>
</protein>
<comment type="caution">
    <text evidence="6">The sequence shown here is derived from an EMBL/GenBank/DDBJ whole genome shotgun (WGS) entry which is preliminary data.</text>
</comment>
<dbReference type="Pfam" id="PF08352">
    <property type="entry name" value="oligo_HPY"/>
    <property type="match status" value="1"/>
</dbReference>